<dbReference type="EMBL" id="JBANQN010000007">
    <property type="protein sequence ID" value="KAK6784288.1"/>
    <property type="molecule type" value="Genomic_DNA"/>
</dbReference>
<dbReference type="InterPro" id="IPR006873">
    <property type="entry name" value="DUF620"/>
</dbReference>
<evidence type="ECO:0000313" key="1">
    <source>
        <dbReference type="EMBL" id="KAK6784288.1"/>
    </source>
</evidence>
<dbReference type="PANTHER" id="PTHR31300:SF24">
    <property type="entry name" value="DUF620 DOMAIN-CONTAINING PROTEIN"/>
    <property type="match status" value="1"/>
</dbReference>
<proteinExistence type="predicted"/>
<comment type="caution">
    <text evidence="1">The sequence shown here is derived from an EMBL/GenBank/DDBJ whole genome shotgun (WGS) entry which is preliminary data.</text>
</comment>
<reference evidence="1 2" key="1">
    <citation type="submission" date="2024-02" db="EMBL/GenBank/DDBJ databases">
        <title>de novo genome assembly of Solanum bulbocastanum strain 11H21.</title>
        <authorList>
            <person name="Hosaka A.J."/>
        </authorList>
    </citation>
    <scope>NUCLEOTIDE SEQUENCE [LARGE SCALE GENOMIC DNA]</scope>
    <source>
        <tissue evidence="1">Young leaves</tissue>
    </source>
</reference>
<name>A0AAN8YCA7_SOLBU</name>
<sequence length="282" mass="32124">MFEKMSSNGNVALQWKNMRNLIRAQTTDKYSSQHAALDQFMFLFKITGSTLVPIQEDFTAKYLVQQYVAACGGQAALNSINSMSTVGQVRMSTSDMHQCGSNDNSKCHCEELMVRLLGVNLPLALVLQKVLQDPLEGFFKSIANLFLNAICFGEKTIKDEECFVLKLESSIEMLKAQSTTNTEVVHHTIWGCFNQRTGLLVQFEDTKLVRLKYIEGINVAYSVKTTATIYRYGKNIYYRAKIEETWFIEEIDCNIFGLSMECFLPHTYVNKETEFEDQAIAR</sequence>
<accession>A0AAN8YCA7</accession>
<dbReference type="AlphaFoldDB" id="A0AAN8YCA7"/>
<dbReference type="Pfam" id="PF04788">
    <property type="entry name" value="DUF620"/>
    <property type="match status" value="1"/>
</dbReference>
<dbReference type="PANTHER" id="PTHR31300">
    <property type="entry name" value="LIPASE"/>
    <property type="match status" value="1"/>
</dbReference>
<organism evidence="1 2">
    <name type="scientific">Solanum bulbocastanum</name>
    <name type="common">Wild potato</name>
    <dbReference type="NCBI Taxonomy" id="147425"/>
    <lineage>
        <taxon>Eukaryota</taxon>
        <taxon>Viridiplantae</taxon>
        <taxon>Streptophyta</taxon>
        <taxon>Embryophyta</taxon>
        <taxon>Tracheophyta</taxon>
        <taxon>Spermatophyta</taxon>
        <taxon>Magnoliopsida</taxon>
        <taxon>eudicotyledons</taxon>
        <taxon>Gunneridae</taxon>
        <taxon>Pentapetalae</taxon>
        <taxon>asterids</taxon>
        <taxon>lamiids</taxon>
        <taxon>Solanales</taxon>
        <taxon>Solanaceae</taxon>
        <taxon>Solanoideae</taxon>
        <taxon>Solaneae</taxon>
        <taxon>Solanum</taxon>
    </lineage>
</organism>
<gene>
    <name evidence="1" type="ORF">RDI58_017742</name>
</gene>
<keyword evidence="2" id="KW-1185">Reference proteome</keyword>
<dbReference type="Proteomes" id="UP001371456">
    <property type="component" value="Unassembled WGS sequence"/>
</dbReference>
<protein>
    <submittedName>
        <fullName evidence="1">Uncharacterized protein</fullName>
    </submittedName>
</protein>
<evidence type="ECO:0000313" key="2">
    <source>
        <dbReference type="Proteomes" id="UP001371456"/>
    </source>
</evidence>